<gene>
    <name evidence="1" type="ORF">GpartN1_g1120.t1</name>
</gene>
<organism evidence="1 2">
    <name type="scientific">Galdieria partita</name>
    <dbReference type="NCBI Taxonomy" id="83374"/>
    <lineage>
        <taxon>Eukaryota</taxon>
        <taxon>Rhodophyta</taxon>
        <taxon>Bangiophyceae</taxon>
        <taxon>Galdieriales</taxon>
        <taxon>Galdieriaceae</taxon>
        <taxon>Galdieria</taxon>
    </lineage>
</organism>
<sequence length="229" mass="26253">MRDISELKEDFANTGKDLFLGAEKNCFPFVYGHYSGQSLNLFDPMTQDTPWNWSFKAKEICNALQLQSFIRSGPGPYPFPNSGGFIGRWRKVKEFVQLSWEVHKTVLKGKQQDDQASAAIAFLLSNDNVTALDTRAHFIQCTDRLDGVFDNYCMLNSTFVNRDTKSFPYFHHHNGGGKAHLEICMQYIGNISKMSASECFWVSGDTGRKFFLKDVCQEQRKCCRFLDFD</sequence>
<reference evidence="1" key="2">
    <citation type="submission" date="2022-01" db="EMBL/GenBank/DDBJ databases">
        <authorList>
            <person name="Hirooka S."/>
            <person name="Miyagishima S.Y."/>
        </authorList>
    </citation>
    <scope>NUCLEOTIDE SEQUENCE</scope>
    <source>
        <strain evidence="1">NBRC 102759</strain>
    </source>
</reference>
<evidence type="ECO:0000313" key="2">
    <source>
        <dbReference type="Proteomes" id="UP001061958"/>
    </source>
</evidence>
<comment type="caution">
    <text evidence="1">The sequence shown here is derived from an EMBL/GenBank/DDBJ whole genome shotgun (WGS) entry which is preliminary data.</text>
</comment>
<evidence type="ECO:0000313" key="1">
    <source>
        <dbReference type="EMBL" id="GJQ09329.1"/>
    </source>
</evidence>
<accession>A0A9C7PRW2</accession>
<dbReference type="EMBL" id="BQMJ01000008">
    <property type="protein sequence ID" value="GJQ09329.1"/>
    <property type="molecule type" value="Genomic_DNA"/>
</dbReference>
<protein>
    <submittedName>
        <fullName evidence="1">Uncharacterized protein</fullName>
    </submittedName>
</protein>
<dbReference type="OrthoDB" id="10324830at2759"/>
<keyword evidence="2" id="KW-1185">Reference proteome</keyword>
<name>A0A9C7PRW2_9RHOD</name>
<dbReference type="Proteomes" id="UP001061958">
    <property type="component" value="Unassembled WGS sequence"/>
</dbReference>
<reference evidence="1" key="1">
    <citation type="journal article" date="2022" name="Proc. Natl. Acad. Sci. U.S.A.">
        <title>Life cycle and functional genomics of the unicellular red alga Galdieria for elucidating algal and plant evolution and industrial use.</title>
        <authorList>
            <person name="Hirooka S."/>
            <person name="Itabashi T."/>
            <person name="Ichinose T.M."/>
            <person name="Onuma R."/>
            <person name="Fujiwara T."/>
            <person name="Yamashita S."/>
            <person name="Jong L.W."/>
            <person name="Tomita R."/>
            <person name="Iwane A.H."/>
            <person name="Miyagishima S.Y."/>
        </authorList>
    </citation>
    <scope>NUCLEOTIDE SEQUENCE</scope>
    <source>
        <strain evidence="1">NBRC 102759</strain>
    </source>
</reference>
<dbReference type="AlphaFoldDB" id="A0A9C7PRW2"/>
<proteinExistence type="predicted"/>